<proteinExistence type="predicted"/>
<dbReference type="GO" id="GO:0003677">
    <property type="term" value="F:DNA binding"/>
    <property type="evidence" value="ECO:0007669"/>
    <property type="project" value="UniProtKB-KW"/>
</dbReference>
<reference evidence="8" key="1">
    <citation type="submission" date="2020-08" db="EMBL/GenBank/DDBJ databases">
        <title>Food and environmental bacterial isolates.</title>
        <authorList>
            <person name="Richter L."/>
            <person name="Du Plessis E.M."/>
            <person name="Duvenage S."/>
            <person name="Allam M."/>
            <person name="Korsten L."/>
        </authorList>
    </citation>
    <scope>NUCLEOTIDE SEQUENCE</scope>
    <source>
        <strain evidence="8">UPMP2127</strain>
    </source>
</reference>
<dbReference type="GO" id="GO:0006276">
    <property type="term" value="P:plasmid maintenance"/>
    <property type="evidence" value="ECO:0007669"/>
    <property type="project" value="UniProtKB-KW"/>
</dbReference>
<evidence type="ECO:0000256" key="4">
    <source>
        <dbReference type="ARBA" id="ARBA00023125"/>
    </source>
</evidence>
<protein>
    <recommendedName>
        <fullName evidence="6">Protein CopB</fullName>
    </recommendedName>
</protein>
<keyword evidence="4" id="KW-0238">DNA-binding</keyword>
<feature type="region of interest" description="Disordered" evidence="7">
    <location>
        <begin position="1"/>
        <end position="27"/>
    </location>
</feature>
<evidence type="ECO:0000256" key="1">
    <source>
        <dbReference type="ARBA" id="ARBA00022491"/>
    </source>
</evidence>
<evidence type="ECO:0000313" key="8">
    <source>
        <dbReference type="EMBL" id="MBC3215932.1"/>
    </source>
</evidence>
<evidence type="ECO:0000256" key="2">
    <source>
        <dbReference type="ARBA" id="ARBA00022689"/>
    </source>
</evidence>
<dbReference type="AlphaFoldDB" id="A0AAW3WZY7"/>
<dbReference type="EMBL" id="JACNYO010000073">
    <property type="protein sequence ID" value="MBC3215932.1"/>
    <property type="molecule type" value="Genomic_DNA"/>
</dbReference>
<accession>A0AAW3WZY7</accession>
<dbReference type="InterPro" id="IPR019661">
    <property type="entry name" value="RepA2"/>
</dbReference>
<evidence type="ECO:0000256" key="7">
    <source>
        <dbReference type="SAM" id="MobiDB-lite"/>
    </source>
</evidence>
<comment type="caution">
    <text evidence="8">The sequence shown here is derived from an EMBL/GenBank/DDBJ whole genome shotgun (WGS) entry which is preliminary data.</text>
</comment>
<evidence type="ECO:0000313" key="9">
    <source>
        <dbReference type="Proteomes" id="UP000659084"/>
    </source>
</evidence>
<dbReference type="RefSeq" id="WP_065686491.1">
    <property type="nucleotide sequence ID" value="NZ_JACBIW010000082.1"/>
</dbReference>
<feature type="compositionally biased region" description="Polar residues" evidence="7">
    <location>
        <begin position="1"/>
        <end position="12"/>
    </location>
</feature>
<name>A0AAW3WZY7_SERFO</name>
<evidence type="ECO:0000256" key="3">
    <source>
        <dbReference type="ARBA" id="ARBA00023015"/>
    </source>
</evidence>
<keyword evidence="3" id="KW-0805">Transcription regulation</keyword>
<evidence type="ECO:0000256" key="5">
    <source>
        <dbReference type="ARBA" id="ARBA00023163"/>
    </source>
</evidence>
<keyword evidence="5" id="KW-0804">Transcription</keyword>
<dbReference type="Proteomes" id="UP000659084">
    <property type="component" value="Unassembled WGS sequence"/>
</dbReference>
<keyword evidence="2" id="KW-0615">Plasmid copy control</keyword>
<dbReference type="Pfam" id="PF10723">
    <property type="entry name" value="RepB-RCR_reg"/>
    <property type="match status" value="1"/>
</dbReference>
<keyword evidence="1" id="KW-0678">Repressor</keyword>
<organism evidence="8 9">
    <name type="scientific">Serratia fonticola</name>
    <dbReference type="NCBI Taxonomy" id="47917"/>
    <lineage>
        <taxon>Bacteria</taxon>
        <taxon>Pseudomonadati</taxon>
        <taxon>Pseudomonadota</taxon>
        <taxon>Gammaproteobacteria</taxon>
        <taxon>Enterobacterales</taxon>
        <taxon>Yersiniaceae</taxon>
        <taxon>Serratia</taxon>
    </lineage>
</organism>
<dbReference type="NCBIfam" id="NF010256">
    <property type="entry name" value="PRK13702.1"/>
    <property type="match status" value="1"/>
</dbReference>
<sequence length="86" mass="9872">MSQAVNAVTSSSKAKRQYRKGNAMTASEKQLASIARKRLTHKEINVFVRNPLKEQFIEFCSDDGLTQGQMIEMLIEREAKRRLTEK</sequence>
<gene>
    <name evidence="8" type="primary">repA</name>
    <name evidence="8" type="ORF">H8J20_27855</name>
</gene>
<evidence type="ECO:0000256" key="6">
    <source>
        <dbReference type="ARBA" id="ARBA00031853"/>
    </source>
</evidence>